<dbReference type="Proteomes" id="UP000247781">
    <property type="component" value="Unassembled WGS sequence"/>
</dbReference>
<dbReference type="Pfam" id="PF13520">
    <property type="entry name" value="AA_permease_2"/>
    <property type="match status" value="1"/>
</dbReference>
<organism evidence="10 11">
    <name type="scientific">Mycolicibacterium moriokaense</name>
    <dbReference type="NCBI Taxonomy" id="39691"/>
    <lineage>
        <taxon>Bacteria</taxon>
        <taxon>Bacillati</taxon>
        <taxon>Actinomycetota</taxon>
        <taxon>Actinomycetes</taxon>
        <taxon>Mycobacteriales</taxon>
        <taxon>Mycobacteriaceae</taxon>
        <taxon>Mycolicibacterium</taxon>
    </lineage>
</organism>
<feature type="transmembrane region" description="Helical" evidence="9">
    <location>
        <begin position="308"/>
        <end position="330"/>
    </location>
</feature>
<feature type="transmembrane region" description="Helical" evidence="9">
    <location>
        <begin position="58"/>
        <end position="84"/>
    </location>
</feature>
<evidence type="ECO:0000256" key="1">
    <source>
        <dbReference type="ARBA" id="ARBA00002249"/>
    </source>
</evidence>
<comment type="function">
    <text evidence="1">Probable amino-acid or metabolite transport protein.</text>
</comment>
<feature type="transmembrane region" description="Helical" evidence="9">
    <location>
        <begin position="214"/>
        <end position="236"/>
    </location>
</feature>
<evidence type="ECO:0000256" key="6">
    <source>
        <dbReference type="ARBA" id="ARBA00022989"/>
    </source>
</evidence>
<dbReference type="AlphaFoldDB" id="A0A318GZ45"/>
<feature type="transmembrane region" description="Helical" evidence="9">
    <location>
        <begin position="105"/>
        <end position="127"/>
    </location>
</feature>
<dbReference type="InterPro" id="IPR050367">
    <property type="entry name" value="APC_superfamily"/>
</dbReference>
<comment type="subcellular location">
    <subcellularLocation>
        <location evidence="2">Cell membrane</location>
        <topology evidence="2">Multi-pass membrane protein</topology>
    </subcellularLocation>
</comment>
<evidence type="ECO:0000256" key="9">
    <source>
        <dbReference type="SAM" id="Phobius"/>
    </source>
</evidence>
<evidence type="ECO:0000256" key="4">
    <source>
        <dbReference type="ARBA" id="ARBA00022475"/>
    </source>
</evidence>
<dbReference type="OrthoDB" id="4568421at2"/>
<accession>A0A318GZ45</accession>
<name>A0A318GZ45_9MYCO</name>
<keyword evidence="6 9" id="KW-1133">Transmembrane helix</keyword>
<comment type="similarity">
    <text evidence="3">Belongs to the amino acid-polyamine-organocation (APC) superfamily.</text>
</comment>
<feature type="transmembrane region" description="Helical" evidence="9">
    <location>
        <begin position="421"/>
        <end position="448"/>
    </location>
</feature>
<keyword evidence="7 9" id="KW-0472">Membrane</keyword>
<feature type="transmembrane region" description="Helical" evidence="9">
    <location>
        <begin position="147"/>
        <end position="167"/>
    </location>
</feature>
<feature type="transmembrane region" description="Helical" evidence="9">
    <location>
        <begin position="174"/>
        <end position="194"/>
    </location>
</feature>
<keyword evidence="5 9" id="KW-0812">Transmembrane</keyword>
<dbReference type="PANTHER" id="PTHR42770:SF11">
    <property type="entry name" value="INNER MEMBRANE TRANSPORT PROTEIN YBAT"/>
    <property type="match status" value="1"/>
</dbReference>
<evidence type="ECO:0000313" key="11">
    <source>
        <dbReference type="Proteomes" id="UP000247781"/>
    </source>
</evidence>
<reference evidence="10 11" key="2">
    <citation type="submission" date="2018-06" db="EMBL/GenBank/DDBJ databases">
        <title>Sequencing of bacterial isolates from soil warming experiment in Harvard Forest, Massachusetts, USA.</title>
        <authorList>
            <person name="Deangelis K.PhD."/>
        </authorList>
    </citation>
    <scope>NUCLEOTIDE SEQUENCE [LARGE SCALE GENOMIC DNA]</scope>
    <source>
        <strain evidence="10 11">GAS496</strain>
    </source>
</reference>
<dbReference type="InterPro" id="IPR002293">
    <property type="entry name" value="AA/rel_permease1"/>
</dbReference>
<keyword evidence="11" id="KW-1185">Reference proteome</keyword>
<feature type="transmembrane region" description="Helical" evidence="9">
    <location>
        <begin position="385"/>
        <end position="412"/>
    </location>
</feature>
<evidence type="ECO:0000256" key="2">
    <source>
        <dbReference type="ARBA" id="ARBA00004651"/>
    </source>
</evidence>
<dbReference type="PANTHER" id="PTHR42770">
    <property type="entry name" value="AMINO ACID TRANSPORTER-RELATED"/>
    <property type="match status" value="1"/>
</dbReference>
<keyword evidence="4" id="KW-1003">Cell membrane</keyword>
<evidence type="ECO:0000256" key="8">
    <source>
        <dbReference type="SAM" id="MobiDB-lite"/>
    </source>
</evidence>
<dbReference type="PIRSF" id="PIRSF006060">
    <property type="entry name" value="AA_transporter"/>
    <property type="match status" value="1"/>
</dbReference>
<dbReference type="GO" id="GO:0022857">
    <property type="term" value="F:transmembrane transporter activity"/>
    <property type="evidence" value="ECO:0007669"/>
    <property type="project" value="InterPro"/>
</dbReference>
<evidence type="ECO:0000256" key="5">
    <source>
        <dbReference type="ARBA" id="ARBA00022692"/>
    </source>
</evidence>
<comment type="caution">
    <text evidence="10">The sequence shown here is derived from an EMBL/GenBank/DDBJ whole genome shotgun (WGS) entry which is preliminary data.</text>
</comment>
<dbReference type="Gene3D" id="1.20.1740.10">
    <property type="entry name" value="Amino acid/polyamine transporter I"/>
    <property type="match status" value="1"/>
</dbReference>
<proteinExistence type="inferred from homology"/>
<reference evidence="11" key="1">
    <citation type="submission" date="2018-05" db="EMBL/GenBank/DDBJ databases">
        <authorList>
            <person name="Deangelis K."/>
            <person name="Huntemann M."/>
            <person name="Clum A."/>
            <person name="Pillay M."/>
            <person name="Palaniappan K."/>
            <person name="Varghese N."/>
            <person name="Mikhailova N."/>
            <person name="Stamatis D."/>
            <person name="Reddy T."/>
            <person name="Daum C."/>
            <person name="Shapiro N."/>
            <person name="Ivanova N."/>
            <person name="Kyrpides N."/>
            <person name="Woyke T."/>
        </authorList>
    </citation>
    <scope>NUCLEOTIDE SEQUENCE [LARGE SCALE GENOMIC DNA]</scope>
    <source>
        <strain evidence="11">GAS496</strain>
    </source>
</reference>
<feature type="region of interest" description="Disordered" evidence="8">
    <location>
        <begin position="504"/>
        <end position="524"/>
    </location>
</feature>
<gene>
    <name evidence="10" type="ORF">C8E89_1593</name>
</gene>
<dbReference type="RefSeq" id="WP_110320347.1">
    <property type="nucleotide sequence ID" value="NZ_QJJU01000059.1"/>
</dbReference>
<feature type="transmembrane region" description="Helical" evidence="9">
    <location>
        <begin position="361"/>
        <end position="379"/>
    </location>
</feature>
<evidence type="ECO:0000256" key="7">
    <source>
        <dbReference type="ARBA" id="ARBA00023136"/>
    </source>
</evidence>
<feature type="transmembrane region" description="Helical" evidence="9">
    <location>
        <begin position="257"/>
        <end position="279"/>
    </location>
</feature>
<protein>
    <submittedName>
        <fullName evidence="10">Amino acid transporter</fullName>
    </submittedName>
</protein>
<feature type="transmembrane region" description="Helical" evidence="9">
    <location>
        <begin position="33"/>
        <end position="52"/>
    </location>
</feature>
<evidence type="ECO:0000313" key="10">
    <source>
        <dbReference type="EMBL" id="PXW95303.1"/>
    </source>
</evidence>
<evidence type="ECO:0000256" key="3">
    <source>
        <dbReference type="ARBA" id="ARBA00009523"/>
    </source>
</evidence>
<dbReference type="GO" id="GO:0005886">
    <property type="term" value="C:plasma membrane"/>
    <property type="evidence" value="ECO:0007669"/>
    <property type="project" value="UniProtKB-SubCell"/>
</dbReference>
<dbReference type="EMBL" id="QJJU01000059">
    <property type="protein sequence ID" value="PXW95303.1"/>
    <property type="molecule type" value="Genomic_DNA"/>
</dbReference>
<feature type="transmembrane region" description="Helical" evidence="9">
    <location>
        <begin position="460"/>
        <end position="481"/>
    </location>
</feature>
<sequence length="524" mass="54603">MTANPEVIEGVAPQPGSDVEDPGLVKGVVKLPGVLFVAIATMAPGAGAAYSISTGAMFGGGALALSVVFALVGSLLVATAIGQLAKHMSSAGGLASYVGTSMHDAAGFVVAWAYPFMYLFALPYLALVFGNLLATTVVPDGGSGFTLVWTVGALICLAGAFATNYFGVEIGVRFGLILGLVEITVMVVMSVWMICTSGDTNSLSLFTTSHANIPGFEGISGVIAASVYGFLAFIGFEAAAPLAEETQNPRRNVPRAVVLSCLIIGLFYVLTAYASTVYFGPDKMADFMTYNGGNAWIGLAKTLWGRGWIVLVVVLMISSFACMNAAALAATRSMWAMGRSGTIPSFFGRVHPRWRSPSKSIIVFFVLGTILTLVGGYVWDPVTAYSVFGTALTVCVLPIYFVTALACPLYYLRYRRSELNVFLHVIVPVLGAILLVPAFLAGAGIAIVSFATPLSWPLSLAGPVVGAWYVIGIGISIYLFMRRKASLHRLSESTVDIEPAAPATAGSAGGAADGAVRPPGLVAP</sequence>